<dbReference type="EMBL" id="JAKOOW010000006">
    <property type="protein sequence ID" value="MCG6503277.1"/>
    <property type="molecule type" value="Genomic_DNA"/>
</dbReference>
<evidence type="ECO:0000313" key="1">
    <source>
        <dbReference type="EMBL" id="MCG6503277.1"/>
    </source>
</evidence>
<accession>A0ABS9NKG2</accession>
<dbReference type="InterPro" id="IPR014993">
    <property type="entry name" value="DUF1841"/>
</dbReference>
<dbReference type="Pfam" id="PF08897">
    <property type="entry name" value="DUF1841"/>
    <property type="match status" value="1"/>
</dbReference>
<dbReference type="Proteomes" id="UP001298424">
    <property type="component" value="Unassembled WGS sequence"/>
</dbReference>
<evidence type="ECO:0000313" key="2">
    <source>
        <dbReference type="Proteomes" id="UP001298424"/>
    </source>
</evidence>
<comment type="caution">
    <text evidence="1">The sequence shown here is derived from an EMBL/GenBank/DDBJ whole genome shotgun (WGS) entry which is preliminary data.</text>
</comment>
<dbReference type="RefSeq" id="WP_238745586.1">
    <property type="nucleotide sequence ID" value="NZ_JAKOOW010000006.1"/>
</dbReference>
<organism evidence="1 2">
    <name type="scientific">Kingella pumchi</name>
    <dbReference type="NCBI Taxonomy" id="2779506"/>
    <lineage>
        <taxon>Bacteria</taxon>
        <taxon>Pseudomonadati</taxon>
        <taxon>Pseudomonadota</taxon>
        <taxon>Betaproteobacteria</taxon>
        <taxon>Neisseriales</taxon>
        <taxon>Neisseriaceae</taxon>
        <taxon>Kingella</taxon>
    </lineage>
</organism>
<protein>
    <submittedName>
        <fullName evidence="1">DUF1841 family protein</fullName>
    </submittedName>
</protein>
<sequence length="167" mass="19335">MYDVNTHDVRRFFAHVWQQRLNPLALDGLQQKALRILEAHPEYGRYLDNIEDYLDKNWLPEDGETNPFLHLSLHLSLQEQAAIDQPPGIRAIHEELCRKNGGDWVAAEHAMMDALAETLWEAQRYGKGLDVNAYMTRLRRLIGLGQEDERRINPHEVAPSDQISARD</sequence>
<reference evidence="1 2" key="1">
    <citation type="submission" date="2022-02" db="EMBL/GenBank/DDBJ databases">
        <title>Genome sequence data of Kingella unionensis sp. nov. strain CICC 24913 (CCUG 75125).</title>
        <authorList>
            <person name="Xiao M."/>
        </authorList>
    </citation>
    <scope>NUCLEOTIDE SEQUENCE [LARGE SCALE GENOMIC DNA]</scope>
    <source>
        <strain evidence="1 2">CICC 24913</strain>
    </source>
</reference>
<name>A0ABS9NKG2_9NEIS</name>
<proteinExistence type="predicted"/>
<keyword evidence="2" id="KW-1185">Reference proteome</keyword>
<gene>
    <name evidence="1" type="ORF">MB824_02030</name>
</gene>